<evidence type="ECO:0000313" key="1">
    <source>
        <dbReference type="EMBL" id="PKD13936.1"/>
    </source>
</evidence>
<gene>
    <name evidence="1" type="ORF">APC1461_1847</name>
</gene>
<evidence type="ECO:0000313" key="2">
    <source>
        <dbReference type="Proteomes" id="UP000232928"/>
    </source>
</evidence>
<sequence length="44" mass="5041">MYTCDSEFSGSYRLRASGLRRLGFGFIWCTRDVRLPCGILFMSA</sequence>
<protein>
    <submittedName>
        <fullName evidence="1">Uncharacterized protein</fullName>
    </submittedName>
</protein>
<dbReference type="Proteomes" id="UP000232928">
    <property type="component" value="Unassembled WGS sequence"/>
</dbReference>
<reference evidence="1 2" key="1">
    <citation type="submission" date="2017-12" db="EMBL/GenBank/DDBJ databases">
        <title>Bifidobacterium longum APC/DPC strains.</title>
        <authorList>
            <person name="Arboleya S."/>
        </authorList>
    </citation>
    <scope>NUCLEOTIDE SEQUENCE [LARGE SCALE GENOMIC DNA]</scope>
    <source>
        <strain evidence="1 2">APC1461</strain>
    </source>
</reference>
<proteinExistence type="predicted"/>
<dbReference type="EMBL" id="PJEG01000023">
    <property type="protein sequence ID" value="PKD13936.1"/>
    <property type="molecule type" value="Genomic_DNA"/>
</dbReference>
<dbReference type="AlphaFoldDB" id="A0A2N0TGR6"/>
<comment type="caution">
    <text evidence="1">The sequence shown here is derived from an EMBL/GenBank/DDBJ whole genome shotgun (WGS) entry which is preliminary data.</text>
</comment>
<organism evidence="1 2">
    <name type="scientific">Bifidobacterium longum</name>
    <dbReference type="NCBI Taxonomy" id="216816"/>
    <lineage>
        <taxon>Bacteria</taxon>
        <taxon>Bacillati</taxon>
        <taxon>Actinomycetota</taxon>
        <taxon>Actinomycetes</taxon>
        <taxon>Bifidobacteriales</taxon>
        <taxon>Bifidobacteriaceae</taxon>
        <taxon>Bifidobacterium</taxon>
    </lineage>
</organism>
<name>A0A2N0TGR6_BIFLN</name>
<accession>A0A2N0TGR6</accession>